<dbReference type="Proteomes" id="UP000095282">
    <property type="component" value="Unplaced"/>
</dbReference>
<organism evidence="3 4">
    <name type="scientific">Caenorhabditis tropicalis</name>
    <dbReference type="NCBI Taxonomy" id="1561998"/>
    <lineage>
        <taxon>Eukaryota</taxon>
        <taxon>Metazoa</taxon>
        <taxon>Ecdysozoa</taxon>
        <taxon>Nematoda</taxon>
        <taxon>Chromadorea</taxon>
        <taxon>Rhabditida</taxon>
        <taxon>Rhabditina</taxon>
        <taxon>Rhabditomorpha</taxon>
        <taxon>Rhabditoidea</taxon>
        <taxon>Rhabditidae</taxon>
        <taxon>Peloderinae</taxon>
        <taxon>Caenorhabditis</taxon>
    </lineage>
</organism>
<feature type="domain" description="F-box" evidence="1">
    <location>
        <begin position="8"/>
        <end position="47"/>
    </location>
</feature>
<feature type="domain" description="DUF38" evidence="2">
    <location>
        <begin position="145"/>
        <end position="223"/>
    </location>
</feature>
<dbReference type="Pfam" id="PF01827">
    <property type="entry name" value="FTH"/>
    <property type="match status" value="1"/>
</dbReference>
<evidence type="ECO:0000259" key="2">
    <source>
        <dbReference type="Pfam" id="PF01827"/>
    </source>
</evidence>
<protein>
    <submittedName>
        <fullName evidence="4">FTH domain-containing protein</fullName>
    </submittedName>
</protein>
<dbReference type="InterPro" id="IPR001810">
    <property type="entry name" value="F-box_dom"/>
</dbReference>
<evidence type="ECO:0000313" key="3">
    <source>
        <dbReference type="Proteomes" id="UP000095282"/>
    </source>
</evidence>
<keyword evidence="3" id="KW-1185">Reference proteome</keyword>
<evidence type="ECO:0000259" key="1">
    <source>
        <dbReference type="Pfam" id="PF00646"/>
    </source>
</evidence>
<dbReference type="InterPro" id="IPR040161">
    <property type="entry name" value="FB224"/>
</dbReference>
<dbReference type="PANTHER" id="PTHR23015:SF24">
    <property type="entry name" value="DUF38 DOMAIN-CONTAINING PROTEIN"/>
    <property type="match status" value="1"/>
</dbReference>
<dbReference type="WBParaSite" id="Csp11.Scaffold630.g21630.t1">
    <property type="protein sequence ID" value="Csp11.Scaffold630.g21630.t1"/>
    <property type="gene ID" value="Csp11.Scaffold630.g21630"/>
</dbReference>
<proteinExistence type="predicted"/>
<evidence type="ECO:0000313" key="4">
    <source>
        <dbReference type="WBParaSite" id="Csp11.Scaffold630.g21630.t1"/>
    </source>
</evidence>
<dbReference type="AlphaFoldDB" id="A0A1I7V241"/>
<dbReference type="PANTHER" id="PTHR23015">
    <property type="entry name" value="UNCHARACTERIZED C.ELEGANS PROTEIN"/>
    <property type="match status" value="1"/>
</dbReference>
<accession>A0A1I7V241</accession>
<name>A0A1I7V241_9PELO</name>
<dbReference type="InterPro" id="IPR002900">
    <property type="entry name" value="DUF38/FTH_CAE_spp"/>
</dbReference>
<reference evidence="4" key="1">
    <citation type="submission" date="2016-11" db="UniProtKB">
        <authorList>
            <consortium name="WormBaseParasite"/>
        </authorList>
    </citation>
    <scope>IDENTIFICATION</scope>
</reference>
<dbReference type="GO" id="GO:0045087">
    <property type="term" value="P:innate immune response"/>
    <property type="evidence" value="ECO:0007669"/>
    <property type="project" value="TreeGrafter"/>
</dbReference>
<dbReference type="Pfam" id="PF00646">
    <property type="entry name" value="F-box"/>
    <property type="match status" value="1"/>
</dbReference>
<sequence length="236" mass="27501">MEKPRPIWQDLPRHLKVYVAGKLGDKSRQSLRQCSKTDRDVVDSIPFSIHSVLLGSNKYLEATLAVITELNRSVRHLPYKTAIKDFINLIKNPKSKMNSVIFGMNNPRCASYPELISECKNLKIRANRFYLNGIAWPDKLEVDRIELLKLMDTKVLKYIGISPTLNDEFLRKLVETEQWKSARGVSLCTENCENVDLESFFHLREINLRGFQQLNEEAKIKIIEWRISETRFMEES</sequence>